<gene>
    <name evidence="15" type="ORF">GCM10023116_23080</name>
</gene>
<keyword evidence="5" id="KW-0349">Heme</keyword>
<dbReference type="InterPro" id="IPR011577">
    <property type="entry name" value="Cyt_b561_bac/Ni-Hgenase"/>
</dbReference>
<evidence type="ECO:0000256" key="9">
    <source>
        <dbReference type="ARBA" id="ARBA00022989"/>
    </source>
</evidence>
<proteinExistence type="inferred from homology"/>
<keyword evidence="8" id="KW-0249">Electron transport</keyword>
<evidence type="ECO:0000256" key="13">
    <source>
        <dbReference type="SAM" id="Phobius"/>
    </source>
</evidence>
<protein>
    <submittedName>
        <fullName evidence="15">Cytochrome b</fullName>
    </submittedName>
</protein>
<evidence type="ECO:0000256" key="4">
    <source>
        <dbReference type="ARBA" id="ARBA00022475"/>
    </source>
</evidence>
<feature type="transmembrane region" description="Helical" evidence="13">
    <location>
        <begin position="86"/>
        <end position="108"/>
    </location>
</feature>
<evidence type="ECO:0000256" key="10">
    <source>
        <dbReference type="ARBA" id="ARBA00023004"/>
    </source>
</evidence>
<dbReference type="Proteomes" id="UP001500604">
    <property type="component" value="Unassembled WGS sequence"/>
</dbReference>
<feature type="transmembrane region" description="Helical" evidence="13">
    <location>
        <begin position="12"/>
        <end position="35"/>
    </location>
</feature>
<dbReference type="RefSeq" id="WP_345196097.1">
    <property type="nucleotide sequence ID" value="NZ_BAABFL010000351.1"/>
</dbReference>
<evidence type="ECO:0000313" key="15">
    <source>
        <dbReference type="EMBL" id="GAA4650025.1"/>
    </source>
</evidence>
<comment type="caution">
    <text evidence="15">The sequence shown here is derived from an EMBL/GenBank/DDBJ whole genome shotgun (WGS) entry which is preliminary data.</text>
</comment>
<keyword evidence="9 13" id="KW-1133">Transmembrane helix</keyword>
<keyword evidence="7" id="KW-0479">Metal-binding</keyword>
<organism evidence="15 16">
    <name type="scientific">Kistimonas scapharcae</name>
    <dbReference type="NCBI Taxonomy" id="1036133"/>
    <lineage>
        <taxon>Bacteria</taxon>
        <taxon>Pseudomonadati</taxon>
        <taxon>Pseudomonadota</taxon>
        <taxon>Gammaproteobacteria</taxon>
        <taxon>Oceanospirillales</taxon>
        <taxon>Endozoicomonadaceae</taxon>
        <taxon>Kistimonas</taxon>
    </lineage>
</organism>
<dbReference type="SUPFAM" id="SSF81342">
    <property type="entry name" value="Transmembrane di-heme cytochromes"/>
    <property type="match status" value="1"/>
</dbReference>
<reference evidence="16" key="1">
    <citation type="journal article" date="2019" name="Int. J. Syst. Evol. Microbiol.">
        <title>The Global Catalogue of Microorganisms (GCM) 10K type strain sequencing project: providing services to taxonomists for standard genome sequencing and annotation.</title>
        <authorList>
            <consortium name="The Broad Institute Genomics Platform"/>
            <consortium name="The Broad Institute Genome Sequencing Center for Infectious Disease"/>
            <person name="Wu L."/>
            <person name="Ma J."/>
        </authorList>
    </citation>
    <scope>NUCLEOTIDE SEQUENCE [LARGE SCALE GENOMIC DNA]</scope>
    <source>
        <strain evidence="16">JCM 17805</strain>
    </source>
</reference>
<evidence type="ECO:0000256" key="7">
    <source>
        <dbReference type="ARBA" id="ARBA00022723"/>
    </source>
</evidence>
<dbReference type="InterPro" id="IPR016174">
    <property type="entry name" value="Di-haem_cyt_TM"/>
</dbReference>
<evidence type="ECO:0000256" key="3">
    <source>
        <dbReference type="ARBA" id="ARBA00022448"/>
    </source>
</evidence>
<evidence type="ECO:0000259" key="14">
    <source>
        <dbReference type="Pfam" id="PF01292"/>
    </source>
</evidence>
<evidence type="ECO:0000256" key="1">
    <source>
        <dbReference type="ARBA" id="ARBA00001970"/>
    </source>
</evidence>
<dbReference type="Gene3D" id="1.20.950.20">
    <property type="entry name" value="Transmembrane di-heme cytochromes, Chain C"/>
    <property type="match status" value="1"/>
</dbReference>
<evidence type="ECO:0000256" key="8">
    <source>
        <dbReference type="ARBA" id="ARBA00022982"/>
    </source>
</evidence>
<feature type="transmembrane region" description="Helical" evidence="13">
    <location>
        <begin position="150"/>
        <end position="171"/>
    </location>
</feature>
<comment type="subcellular location">
    <subcellularLocation>
        <location evidence="2">Cell membrane</location>
        <topology evidence="2">Multi-pass membrane protein</topology>
    </subcellularLocation>
</comment>
<evidence type="ECO:0000256" key="5">
    <source>
        <dbReference type="ARBA" id="ARBA00022617"/>
    </source>
</evidence>
<sequence length="189" mass="20873">MQPDKPDRLSLVTIALHWLVAVSMIGMLAIGVYMVETETYSLYSWHKSFGVLIITMVIMRVIWRIKNGWPVPVSQYKSIEQSLAKAMHWILIIGTVLMPVSGTLMSAFGGNGVDLFGLELVPRNPDPENPGKVLAHNGDIAAFCHAMHHWLGYIVIGAVLLHITGALKHHCLDKDATLKRMLGSRAHSG</sequence>
<comment type="cofactor">
    <cofactor evidence="1">
        <name>heme b</name>
        <dbReference type="ChEBI" id="CHEBI:60344"/>
    </cofactor>
</comment>
<feature type="domain" description="Cytochrome b561 bacterial/Ni-hydrogenase" evidence="14">
    <location>
        <begin position="9"/>
        <end position="183"/>
    </location>
</feature>
<keyword evidence="3" id="KW-0813">Transport</keyword>
<evidence type="ECO:0000256" key="12">
    <source>
        <dbReference type="ARBA" id="ARBA00037975"/>
    </source>
</evidence>
<feature type="transmembrane region" description="Helical" evidence="13">
    <location>
        <begin position="47"/>
        <end position="65"/>
    </location>
</feature>
<name>A0ABP8V1R5_9GAMM</name>
<evidence type="ECO:0000313" key="16">
    <source>
        <dbReference type="Proteomes" id="UP001500604"/>
    </source>
</evidence>
<keyword evidence="10" id="KW-0408">Iron</keyword>
<evidence type="ECO:0000256" key="11">
    <source>
        <dbReference type="ARBA" id="ARBA00023136"/>
    </source>
</evidence>
<dbReference type="EMBL" id="BAABFL010000351">
    <property type="protein sequence ID" value="GAA4650025.1"/>
    <property type="molecule type" value="Genomic_DNA"/>
</dbReference>
<dbReference type="InterPro" id="IPR052168">
    <property type="entry name" value="Cytochrome_b561_oxidase"/>
</dbReference>
<dbReference type="Pfam" id="PF01292">
    <property type="entry name" value="Ni_hydr_CYTB"/>
    <property type="match status" value="1"/>
</dbReference>
<accession>A0ABP8V1R5</accession>
<keyword evidence="4" id="KW-1003">Cell membrane</keyword>
<comment type="similarity">
    <text evidence="12">Belongs to the cytochrome b561 family.</text>
</comment>
<evidence type="ECO:0000256" key="2">
    <source>
        <dbReference type="ARBA" id="ARBA00004651"/>
    </source>
</evidence>
<dbReference type="PANTHER" id="PTHR30529:SF7">
    <property type="entry name" value="CYTOCHROME B561 BACTERIAL_NI-HYDROGENASE DOMAIN-CONTAINING PROTEIN"/>
    <property type="match status" value="1"/>
</dbReference>
<evidence type="ECO:0000256" key="6">
    <source>
        <dbReference type="ARBA" id="ARBA00022692"/>
    </source>
</evidence>
<dbReference type="PANTHER" id="PTHR30529">
    <property type="entry name" value="CYTOCHROME B561"/>
    <property type="match status" value="1"/>
</dbReference>
<keyword evidence="11 13" id="KW-0472">Membrane</keyword>
<keyword evidence="16" id="KW-1185">Reference proteome</keyword>
<keyword evidence="6 13" id="KW-0812">Transmembrane</keyword>